<dbReference type="VEuPathDB" id="FungiDB:HMPREF1544_10657"/>
<evidence type="ECO:0000313" key="1">
    <source>
        <dbReference type="EMBL" id="EPB82624.1"/>
    </source>
</evidence>
<dbReference type="Proteomes" id="UP000014254">
    <property type="component" value="Unassembled WGS sequence"/>
</dbReference>
<protein>
    <submittedName>
        <fullName evidence="1">Uncharacterized protein</fullName>
    </submittedName>
</protein>
<gene>
    <name evidence="1" type="ORF">HMPREF1544_10657</name>
</gene>
<evidence type="ECO:0000313" key="2">
    <source>
        <dbReference type="Proteomes" id="UP000014254"/>
    </source>
</evidence>
<organism evidence="1 2">
    <name type="scientific">Mucor circinelloides f. circinelloides (strain 1006PhL)</name>
    <name type="common">Mucormycosis agent</name>
    <name type="synonym">Calyptromyces circinelloides</name>
    <dbReference type="NCBI Taxonomy" id="1220926"/>
    <lineage>
        <taxon>Eukaryota</taxon>
        <taxon>Fungi</taxon>
        <taxon>Fungi incertae sedis</taxon>
        <taxon>Mucoromycota</taxon>
        <taxon>Mucoromycotina</taxon>
        <taxon>Mucoromycetes</taxon>
        <taxon>Mucorales</taxon>
        <taxon>Mucorineae</taxon>
        <taxon>Mucoraceae</taxon>
        <taxon>Mucor</taxon>
    </lineage>
</organism>
<dbReference type="EMBL" id="KE124106">
    <property type="protein sequence ID" value="EPB82624.1"/>
    <property type="molecule type" value="Genomic_DNA"/>
</dbReference>
<reference evidence="2" key="1">
    <citation type="submission" date="2013-05" db="EMBL/GenBank/DDBJ databases">
        <title>The Genome sequence of Mucor circinelloides f. circinelloides 1006PhL.</title>
        <authorList>
            <consortium name="The Broad Institute Genomics Platform"/>
            <person name="Cuomo C."/>
            <person name="Earl A."/>
            <person name="Findley K."/>
            <person name="Lee S.C."/>
            <person name="Walker B."/>
            <person name="Young S."/>
            <person name="Zeng Q."/>
            <person name="Gargeya S."/>
            <person name="Fitzgerald M."/>
            <person name="Haas B."/>
            <person name="Abouelleil A."/>
            <person name="Allen A.W."/>
            <person name="Alvarado L."/>
            <person name="Arachchi H.M."/>
            <person name="Berlin A.M."/>
            <person name="Chapman S.B."/>
            <person name="Gainer-Dewar J."/>
            <person name="Goldberg J."/>
            <person name="Griggs A."/>
            <person name="Gujja S."/>
            <person name="Hansen M."/>
            <person name="Howarth C."/>
            <person name="Imamovic A."/>
            <person name="Ireland A."/>
            <person name="Larimer J."/>
            <person name="McCowan C."/>
            <person name="Murphy C."/>
            <person name="Pearson M."/>
            <person name="Poon T.W."/>
            <person name="Priest M."/>
            <person name="Roberts A."/>
            <person name="Saif S."/>
            <person name="Shea T."/>
            <person name="Sisk P."/>
            <person name="Sykes S."/>
            <person name="Wortman J."/>
            <person name="Nusbaum C."/>
            <person name="Birren B."/>
        </authorList>
    </citation>
    <scope>NUCLEOTIDE SEQUENCE [LARGE SCALE GENOMIC DNA]</scope>
    <source>
        <strain evidence="2">1006PhL</strain>
    </source>
</reference>
<accession>S2IZA6</accession>
<keyword evidence="2" id="KW-1185">Reference proteome</keyword>
<dbReference type="InParanoid" id="S2IZA6"/>
<name>S2IZA6_MUCC1</name>
<sequence length="59" mass="6588">MPHPTYIDIFTKSYAGLQLKPLIDMTMSPSRNEKVNFAFESYMKNVALSKKAIYGGVGS</sequence>
<proteinExistence type="predicted"/>
<dbReference type="AlphaFoldDB" id="S2IZA6"/>